<feature type="coiled-coil region" evidence="5">
    <location>
        <begin position="411"/>
        <end position="491"/>
    </location>
</feature>
<evidence type="ECO:0000259" key="7">
    <source>
        <dbReference type="Pfam" id="PF12698"/>
    </source>
</evidence>
<dbReference type="Proteomes" id="UP000002754">
    <property type="component" value="Unassembled WGS sequence"/>
</dbReference>
<dbReference type="GO" id="GO:0140359">
    <property type="term" value="F:ABC-type transporter activity"/>
    <property type="evidence" value="ECO:0007669"/>
    <property type="project" value="InterPro"/>
</dbReference>
<evidence type="ECO:0000313" key="8">
    <source>
        <dbReference type="EMBL" id="KGA97096.1"/>
    </source>
</evidence>
<feature type="coiled-coil region" evidence="5">
    <location>
        <begin position="309"/>
        <end position="347"/>
    </location>
</feature>
<sequence>MNGFLTELKGIWKDKKLFIALLGIAVMPLLYGGLLISFFWDPYDQIDQLPVAVVNEDEGAEFEGEEIHAGDDFVAELREDPAFLFDFVSKEEAEAGLANFDYYFYVEIPTNFSEKILSVQNTDPDTPSIFYEINEDYNFVTSQIASTAISTMEEELSRSLTFAYIKVANDVFSQMADAIILLNEGSAEIMEGTEKAYANLESLEAAIEQLSTGSNEISDGINEASSGVAEFLLQAQQLQEQLQQSNSLQQMEEKLTDFQTQNQQWIQTLEKKPISKLAEELEPMQDHFDEFYHFLTNTSLQLADISAQLDSLSSELEQFEVGINDLIENIQSTLKELQKVSNQLVNNQNITSQNLSDVQNLLNDAQSNLLLLNKTLDQFEPTMDDHLPEWREIEEITSWYDQMQSGVENGLQAQNNAINRLEKSIVESEKNNTQLNDQIDDVIQLLEAFTQTLEEQQQKGFSLIETLSQSMKNYQNLIDSLLQKVDETTKMVPSFVDISSNAVDLETKLINQLQELDKGINFISATYHEAVAMSNEAIDGFVTLNDGLKDLDDGSSLLSEKLAEASDGTHQLTEGLLSLYEGTERLSNNMQSLEDSVLQVDPNDDQQKMISHPVQSTSKHTEQNYSYGEGLSPYFLSIGLYVGGLTLSIIFPFRKPLGLHENWLHWFTGKLGVVWMISIIQSLLVSLFLLFVIGLDTTHPIAFVFFSLFTGLVFVTFIFSLVSILDNPGRFVAIILLIVQLGGSGGSFPVELLSSPLQSIHGWLPMTYSVLGFRSLIFMESTSLAISSLLFLAGLLVLSLGLTIAFFKLTFNKHGQFEK</sequence>
<evidence type="ECO:0000313" key="9">
    <source>
        <dbReference type="EMBL" id="THG89857.1"/>
    </source>
</evidence>
<evidence type="ECO:0000256" key="5">
    <source>
        <dbReference type="SAM" id="Coils"/>
    </source>
</evidence>
<feature type="transmembrane region" description="Helical" evidence="6">
    <location>
        <begin position="760"/>
        <end position="777"/>
    </location>
</feature>
<feature type="transmembrane region" description="Helical" evidence="6">
    <location>
        <begin position="634"/>
        <end position="653"/>
    </location>
</feature>
<dbReference type="NCBIfam" id="TIGR03062">
    <property type="entry name" value="pip_yhgE_Cterm"/>
    <property type="match status" value="1"/>
</dbReference>
<dbReference type="InterPro" id="IPR013525">
    <property type="entry name" value="ABC2_TM"/>
</dbReference>
<evidence type="ECO:0000256" key="4">
    <source>
        <dbReference type="ARBA" id="ARBA00023136"/>
    </source>
</evidence>
<evidence type="ECO:0000256" key="3">
    <source>
        <dbReference type="ARBA" id="ARBA00022989"/>
    </source>
</evidence>
<dbReference type="EMBL" id="JALP01000193">
    <property type="protein sequence ID" value="THG89857.1"/>
    <property type="molecule type" value="Genomic_DNA"/>
</dbReference>
<evidence type="ECO:0000256" key="2">
    <source>
        <dbReference type="ARBA" id="ARBA00022692"/>
    </source>
</evidence>
<dbReference type="AlphaFoldDB" id="A0A094WJT4"/>
<proteinExistence type="predicted"/>
<dbReference type="SUPFAM" id="SSF58104">
    <property type="entry name" value="Methyl-accepting chemotaxis protein (MCP) signaling domain"/>
    <property type="match status" value="1"/>
</dbReference>
<dbReference type="NCBIfam" id="TIGR03061">
    <property type="entry name" value="pip_yhgE_Nterm"/>
    <property type="match status" value="1"/>
</dbReference>
<keyword evidence="3 6" id="KW-1133">Transmembrane helix</keyword>
<feature type="transmembrane region" description="Helical" evidence="6">
    <location>
        <begin position="701"/>
        <end position="724"/>
    </location>
</feature>
<feature type="transmembrane region" description="Helical" evidence="6">
    <location>
        <begin position="731"/>
        <end position="748"/>
    </location>
</feature>
<protein>
    <recommendedName>
        <fullName evidence="7">ABC-2 type transporter transmembrane domain-containing protein</fullName>
    </recommendedName>
</protein>
<dbReference type="Proteomes" id="UP000297014">
    <property type="component" value="Unassembled WGS sequence"/>
</dbReference>
<dbReference type="Gene3D" id="1.10.287.950">
    <property type="entry name" value="Methyl-accepting chemotaxis protein"/>
    <property type="match status" value="1"/>
</dbReference>
<comment type="caution">
    <text evidence="8">The sequence shown here is derived from an EMBL/GenBank/DDBJ whole genome shotgun (WGS) entry which is preliminary data.</text>
</comment>
<feature type="coiled-coil region" evidence="5">
    <location>
        <begin position="228"/>
        <end position="268"/>
    </location>
</feature>
<comment type="subcellular location">
    <subcellularLocation>
        <location evidence="1">Membrane</location>
        <topology evidence="1">Multi-pass membrane protein</topology>
    </subcellularLocation>
</comment>
<accession>A0A094WJT4</accession>
<gene>
    <name evidence="9" type="ORF">AJ85_14885</name>
    <name evidence="8" type="ORF">BALCAV_0212260</name>
</gene>
<dbReference type="RefSeq" id="WP_004428048.1">
    <property type="nucleotide sequence ID" value="NZ_ALPT02000037.1"/>
</dbReference>
<dbReference type="eggNOG" id="COG1511">
    <property type="taxonomic scope" value="Bacteria"/>
</dbReference>
<keyword evidence="5" id="KW-0175">Coiled coil</keyword>
<dbReference type="OrthoDB" id="9811483at2"/>
<dbReference type="PANTHER" id="PTHR43077:SF5">
    <property type="entry name" value="PHAGE INFECTION PROTEIN"/>
    <property type="match status" value="1"/>
</dbReference>
<evidence type="ECO:0000313" key="10">
    <source>
        <dbReference type="Proteomes" id="UP000002754"/>
    </source>
</evidence>
<dbReference type="EMBL" id="ALPT02000037">
    <property type="protein sequence ID" value="KGA97096.1"/>
    <property type="molecule type" value="Genomic_DNA"/>
</dbReference>
<reference evidence="9 11" key="2">
    <citation type="submission" date="2014-01" db="EMBL/GenBank/DDBJ databases">
        <title>Draft genome sequencing of Bacillus alcalophilus CGMCC 1.3604.</title>
        <authorList>
            <person name="Yang J."/>
            <person name="Diao L."/>
            <person name="Yang S."/>
        </authorList>
    </citation>
    <scope>NUCLEOTIDE SEQUENCE [LARGE SCALE GENOMIC DNA]</scope>
    <source>
        <strain evidence="9 11">CGMCC 1.3604</strain>
    </source>
</reference>
<evidence type="ECO:0000313" key="11">
    <source>
        <dbReference type="Proteomes" id="UP000297014"/>
    </source>
</evidence>
<reference evidence="8 10" key="1">
    <citation type="journal article" date="2014" name="Genome Announc.">
        <title>Draft Genome Sequence of Bacillus alcalophilus AV1934, a Classic Alkaliphile Isolated from Human Feces in 1934.</title>
        <authorList>
            <person name="Attie O."/>
            <person name="Jayaprakash A."/>
            <person name="Shah H."/>
            <person name="Paulsen I.T."/>
            <person name="Morino M."/>
            <person name="Takahashi Y."/>
            <person name="Narumi I."/>
            <person name="Sachidanandam R."/>
            <person name="Satoh K."/>
            <person name="Ito M."/>
            <person name="Krulwich T.A."/>
        </authorList>
    </citation>
    <scope>NUCLEOTIDE SEQUENCE [LARGE SCALE GENOMIC DNA]</scope>
    <source>
        <strain evidence="8 10">AV1934</strain>
    </source>
</reference>
<evidence type="ECO:0000256" key="6">
    <source>
        <dbReference type="SAM" id="Phobius"/>
    </source>
</evidence>
<keyword evidence="4 6" id="KW-0472">Membrane</keyword>
<feature type="transmembrane region" description="Helical" evidence="6">
    <location>
        <begin position="673"/>
        <end position="695"/>
    </location>
</feature>
<dbReference type="Pfam" id="PF12698">
    <property type="entry name" value="ABC2_membrane_3"/>
    <property type="match status" value="1"/>
</dbReference>
<dbReference type="GO" id="GO:0016020">
    <property type="term" value="C:membrane"/>
    <property type="evidence" value="ECO:0007669"/>
    <property type="project" value="UniProtKB-SubCell"/>
</dbReference>
<feature type="transmembrane region" description="Helical" evidence="6">
    <location>
        <begin position="17"/>
        <end position="40"/>
    </location>
</feature>
<dbReference type="InterPro" id="IPR017501">
    <property type="entry name" value="Phage_infect_YhgE_C"/>
</dbReference>
<evidence type="ECO:0000256" key="1">
    <source>
        <dbReference type="ARBA" id="ARBA00004141"/>
    </source>
</evidence>
<feature type="transmembrane region" description="Helical" evidence="6">
    <location>
        <begin position="789"/>
        <end position="811"/>
    </location>
</feature>
<feature type="domain" description="ABC-2 type transporter transmembrane" evidence="7">
    <location>
        <begin position="503"/>
        <end position="804"/>
    </location>
</feature>
<keyword evidence="2 6" id="KW-0812">Transmembrane</keyword>
<dbReference type="PANTHER" id="PTHR43077">
    <property type="entry name" value="TRANSPORT PERMEASE YVFS-RELATED"/>
    <property type="match status" value="1"/>
</dbReference>
<name>A0A094WJT4_ALKAL</name>
<dbReference type="InterPro" id="IPR017500">
    <property type="entry name" value="Phage_infect_YhgE_N"/>
</dbReference>
<organism evidence="8 10">
    <name type="scientific">Alkalihalobacillus alcalophilus ATCC 27647 = CGMCC 1.3604</name>
    <dbReference type="NCBI Taxonomy" id="1218173"/>
    <lineage>
        <taxon>Bacteria</taxon>
        <taxon>Bacillati</taxon>
        <taxon>Bacillota</taxon>
        <taxon>Bacilli</taxon>
        <taxon>Bacillales</taxon>
        <taxon>Bacillaceae</taxon>
        <taxon>Alkalihalobacillus</taxon>
    </lineage>
</organism>
<keyword evidence="10" id="KW-1185">Reference proteome</keyword>
<dbReference type="Gene3D" id="3.40.1710.10">
    <property type="entry name" value="abc type-2 transporter like domain"/>
    <property type="match status" value="1"/>
</dbReference>
<dbReference type="InterPro" id="IPR051328">
    <property type="entry name" value="T7SS_ABC-Transporter"/>
</dbReference>